<keyword evidence="7" id="KW-1185">Reference proteome</keyword>
<dbReference type="InterPro" id="IPR017585">
    <property type="entry name" value="SAF_FlgA"/>
</dbReference>
<evidence type="ECO:0000256" key="2">
    <source>
        <dbReference type="ARBA" id="ARBA00022729"/>
    </source>
</evidence>
<reference evidence="6 7" key="1">
    <citation type="submission" date="2019-04" db="EMBL/GenBank/DDBJ databases">
        <title>Draft genome sequence of Gemmobacter aestuarii sp. nov.</title>
        <authorList>
            <person name="Hameed A."/>
            <person name="Lin S.-Y."/>
            <person name="Shahina M."/>
            <person name="Lai W.-A."/>
            <person name="Young C.-C."/>
        </authorList>
    </citation>
    <scope>NUCLEOTIDE SEQUENCE [LARGE SCALE GENOMIC DNA]</scope>
    <source>
        <strain evidence="6 7">CC-PW-75</strain>
    </source>
</reference>
<dbReference type="GO" id="GO:0042597">
    <property type="term" value="C:periplasmic space"/>
    <property type="evidence" value="ECO:0007669"/>
    <property type="project" value="UniProtKB-SubCell"/>
</dbReference>
<keyword evidence="2 4" id="KW-0732">Signal</keyword>
<proteinExistence type="inferred from homology"/>
<sequence length="139" mass="14441">MRALALILALVPFSPAAAEVLVAARMIPARTVLTAADLAVKPGDNPAAMTDPAQAIGLETRVALYPGRPVHGSDLAPPGMVERNQIVTLVFRSGGLTIRAEGRALDRGAIGDPVKVMNLSSRNTTTGHVLPDGMVMVDP</sequence>
<comment type="similarity">
    <text evidence="4">Belongs to the FlgA family.</text>
</comment>
<keyword evidence="6" id="KW-0966">Cell projection</keyword>
<name>A0A4V3V0W2_9RHOB</name>
<organism evidence="6 7">
    <name type="scientific">Aliigemmobacter aestuarii</name>
    <dbReference type="NCBI Taxonomy" id="1445661"/>
    <lineage>
        <taxon>Bacteria</taxon>
        <taxon>Pseudomonadati</taxon>
        <taxon>Pseudomonadota</taxon>
        <taxon>Alphaproteobacteria</taxon>
        <taxon>Rhodobacterales</taxon>
        <taxon>Paracoccaceae</taxon>
        <taxon>Aliigemmobacter</taxon>
    </lineage>
</organism>
<dbReference type="Gene3D" id="3.90.1210.10">
    <property type="entry name" value="Antifreeze-like/N-acetylneuraminic acid synthase C-terminal domain"/>
    <property type="match status" value="1"/>
</dbReference>
<dbReference type="GO" id="GO:0044780">
    <property type="term" value="P:bacterial-type flagellum assembly"/>
    <property type="evidence" value="ECO:0007669"/>
    <property type="project" value="InterPro"/>
</dbReference>
<keyword evidence="4" id="KW-1005">Bacterial flagellum biogenesis</keyword>
<dbReference type="InterPro" id="IPR013974">
    <property type="entry name" value="SAF"/>
</dbReference>
<evidence type="ECO:0000259" key="5">
    <source>
        <dbReference type="SMART" id="SM00858"/>
    </source>
</evidence>
<feature type="signal peptide" evidence="4">
    <location>
        <begin position="1"/>
        <end position="18"/>
    </location>
</feature>
<dbReference type="AlphaFoldDB" id="A0A4V3V0W2"/>
<evidence type="ECO:0000256" key="3">
    <source>
        <dbReference type="ARBA" id="ARBA00022764"/>
    </source>
</evidence>
<dbReference type="OrthoDB" id="7619725at2"/>
<evidence type="ECO:0000256" key="1">
    <source>
        <dbReference type="ARBA" id="ARBA00004418"/>
    </source>
</evidence>
<feature type="chain" id="PRO_5021040151" description="Flagella basal body P-ring formation protein FlgA" evidence="4">
    <location>
        <begin position="19"/>
        <end position="139"/>
    </location>
</feature>
<feature type="domain" description="SAF" evidence="5">
    <location>
        <begin position="18"/>
        <end position="76"/>
    </location>
</feature>
<evidence type="ECO:0000313" key="6">
    <source>
        <dbReference type="EMBL" id="THD85542.1"/>
    </source>
</evidence>
<dbReference type="SUPFAM" id="SSF51269">
    <property type="entry name" value="AFP III-like domain"/>
    <property type="match status" value="1"/>
</dbReference>
<dbReference type="InterPro" id="IPR036732">
    <property type="entry name" value="AFP_Neu5c_C_sf"/>
</dbReference>
<keyword evidence="3 4" id="KW-0574">Periplasm</keyword>
<dbReference type="PANTHER" id="PTHR36307">
    <property type="entry name" value="FLAGELLA BASAL BODY P-RING FORMATION PROTEIN FLGA"/>
    <property type="match status" value="1"/>
</dbReference>
<dbReference type="InterPro" id="IPR039246">
    <property type="entry name" value="Flagellar_FlgA"/>
</dbReference>
<dbReference type="Gene3D" id="2.30.30.760">
    <property type="match status" value="1"/>
</dbReference>
<dbReference type="Proteomes" id="UP000309450">
    <property type="component" value="Unassembled WGS sequence"/>
</dbReference>
<dbReference type="Pfam" id="PF13144">
    <property type="entry name" value="ChapFlgA"/>
    <property type="match status" value="1"/>
</dbReference>
<dbReference type="PANTHER" id="PTHR36307:SF1">
    <property type="entry name" value="FLAGELLA BASAL BODY P-RING FORMATION PROTEIN FLGA"/>
    <property type="match status" value="1"/>
</dbReference>
<comment type="function">
    <text evidence="4">Involved in the assembly process of the P-ring formation. It may associate with FlgF on the rod constituting a structure essential for the P-ring assembly or may act as a modulator protein for the P-ring assembly.</text>
</comment>
<dbReference type="CDD" id="cd11614">
    <property type="entry name" value="SAF_CpaB_FlgA_like"/>
    <property type="match status" value="1"/>
</dbReference>
<accession>A0A4V3V0W2</accession>
<evidence type="ECO:0000256" key="4">
    <source>
        <dbReference type="RuleBase" id="RU362063"/>
    </source>
</evidence>
<dbReference type="SMART" id="SM00858">
    <property type="entry name" value="SAF"/>
    <property type="match status" value="1"/>
</dbReference>
<dbReference type="NCBIfam" id="TIGR03170">
    <property type="entry name" value="flgA_cterm"/>
    <property type="match status" value="1"/>
</dbReference>
<evidence type="ECO:0000313" key="7">
    <source>
        <dbReference type="Proteomes" id="UP000309450"/>
    </source>
</evidence>
<comment type="caution">
    <text evidence="6">The sequence shown here is derived from an EMBL/GenBank/DDBJ whole genome shotgun (WGS) entry which is preliminary data.</text>
</comment>
<protein>
    <recommendedName>
        <fullName evidence="4">Flagella basal body P-ring formation protein FlgA</fullName>
    </recommendedName>
</protein>
<gene>
    <name evidence="6" type="primary">flgA</name>
    <name evidence="6" type="ORF">E7811_07565</name>
</gene>
<keyword evidence="6" id="KW-0282">Flagellum</keyword>
<keyword evidence="6" id="KW-0969">Cilium</keyword>
<dbReference type="RefSeq" id="WP_136393914.1">
    <property type="nucleotide sequence ID" value="NZ_SSND01000001.1"/>
</dbReference>
<dbReference type="EMBL" id="SSND01000001">
    <property type="protein sequence ID" value="THD85542.1"/>
    <property type="molecule type" value="Genomic_DNA"/>
</dbReference>
<comment type="subcellular location">
    <subcellularLocation>
        <location evidence="1 4">Periplasm</location>
    </subcellularLocation>
</comment>